<feature type="signal peptide" evidence="2">
    <location>
        <begin position="1"/>
        <end position="27"/>
    </location>
</feature>
<sequence length="225" mass="23853">MRKIRHRSTRTIAIVFGWLLTTGAAVSQGADTQLAPVYPSYIPPSQSSIYNQNSVYLPTPPVAHGTDSVRGAAGVSCQSAVGSGGPYLDIGLIGSQDVYNRDTASVYGRIVVPLGDRPKRPDCTKLYELEITRMRMELDLLRMGLPPGLGGAMAPQPSGHMGTAAPGAPATIATPVSMERQSSALDAHPEGMGDGFNRIFKLAPAPQLKPQKASPEALTVSDMRR</sequence>
<evidence type="ECO:0008006" key="5">
    <source>
        <dbReference type="Google" id="ProtNLM"/>
    </source>
</evidence>
<evidence type="ECO:0000256" key="2">
    <source>
        <dbReference type="SAM" id="SignalP"/>
    </source>
</evidence>
<comment type="caution">
    <text evidence="3">The sequence shown here is derived from an EMBL/GenBank/DDBJ whole genome shotgun (WGS) entry which is preliminary data.</text>
</comment>
<keyword evidence="2" id="KW-0732">Signal</keyword>
<dbReference type="Proteomes" id="UP001596116">
    <property type="component" value="Unassembled WGS sequence"/>
</dbReference>
<name>A0ABW1KVK0_9PROT</name>
<feature type="region of interest" description="Disordered" evidence="1">
    <location>
        <begin position="204"/>
        <end position="225"/>
    </location>
</feature>
<evidence type="ECO:0000256" key="1">
    <source>
        <dbReference type="SAM" id="MobiDB-lite"/>
    </source>
</evidence>
<proteinExistence type="predicted"/>
<evidence type="ECO:0000313" key="3">
    <source>
        <dbReference type="EMBL" id="MFC6034686.1"/>
    </source>
</evidence>
<gene>
    <name evidence="3" type="ORF">ACFMB1_03975</name>
</gene>
<keyword evidence="4" id="KW-1185">Reference proteome</keyword>
<reference evidence="3 4" key="1">
    <citation type="submission" date="2024-09" db="EMBL/GenBank/DDBJ databases">
        <authorList>
            <person name="Zhang Z.-H."/>
        </authorList>
    </citation>
    <scope>NUCLEOTIDE SEQUENCE [LARGE SCALE GENOMIC DNA]</scope>
    <source>
        <strain evidence="3 4">HHTR114</strain>
    </source>
</reference>
<dbReference type="RefSeq" id="WP_379879974.1">
    <property type="nucleotide sequence ID" value="NZ_JBHPON010000001.1"/>
</dbReference>
<dbReference type="EMBL" id="JBHPON010000001">
    <property type="protein sequence ID" value="MFC6034686.1"/>
    <property type="molecule type" value="Genomic_DNA"/>
</dbReference>
<feature type="chain" id="PRO_5045260303" description="Secreted protein" evidence="2">
    <location>
        <begin position="28"/>
        <end position="225"/>
    </location>
</feature>
<protein>
    <recommendedName>
        <fullName evidence="5">Secreted protein</fullName>
    </recommendedName>
</protein>
<accession>A0ABW1KVK0</accession>
<organism evidence="3 4">
    <name type="scientific">Hyphococcus aureus</name>
    <dbReference type="NCBI Taxonomy" id="2666033"/>
    <lineage>
        <taxon>Bacteria</taxon>
        <taxon>Pseudomonadati</taxon>
        <taxon>Pseudomonadota</taxon>
        <taxon>Alphaproteobacteria</taxon>
        <taxon>Parvularculales</taxon>
        <taxon>Parvularculaceae</taxon>
        <taxon>Hyphococcus</taxon>
    </lineage>
</organism>
<evidence type="ECO:0000313" key="4">
    <source>
        <dbReference type="Proteomes" id="UP001596116"/>
    </source>
</evidence>